<reference evidence="2 3" key="1">
    <citation type="submission" date="2021-05" db="EMBL/GenBank/DDBJ databases">
        <title>Mycobacterium acidophilum sp. nov., an extremely acid-tolerant member of the genus Mycobacterium.</title>
        <authorList>
            <person name="Xia J."/>
        </authorList>
    </citation>
    <scope>NUCLEOTIDE SEQUENCE [LARGE SCALE GENOMIC DNA]</scope>
    <source>
        <strain evidence="2 3">M1</strain>
    </source>
</reference>
<feature type="signal peptide" evidence="1">
    <location>
        <begin position="1"/>
        <end position="39"/>
    </location>
</feature>
<gene>
    <name evidence="2" type="ORF">KIH27_21730</name>
</gene>
<evidence type="ECO:0000256" key="1">
    <source>
        <dbReference type="SAM" id="SignalP"/>
    </source>
</evidence>
<dbReference type="EMBL" id="JAHCLR010000093">
    <property type="protein sequence ID" value="MBS9536207.1"/>
    <property type="molecule type" value="Genomic_DNA"/>
</dbReference>
<keyword evidence="1" id="KW-0732">Signal</keyword>
<evidence type="ECO:0000313" key="3">
    <source>
        <dbReference type="Proteomes" id="UP001519535"/>
    </source>
</evidence>
<dbReference type="PROSITE" id="PS51318">
    <property type="entry name" value="TAT"/>
    <property type="match status" value="1"/>
</dbReference>
<keyword evidence="3" id="KW-1185">Reference proteome</keyword>
<sequence>MVGRSGSAHTDRRGRRRALGAASAIGAFLTFTMTPPAQADPGFDDLFDPAGWAALLSGSAGSDDVGAQLADSFQTDFWLPF</sequence>
<protein>
    <submittedName>
        <fullName evidence="2">Uncharacterized protein</fullName>
    </submittedName>
</protein>
<dbReference type="RefSeq" id="WP_372451449.1">
    <property type="nucleotide sequence ID" value="NZ_JAHCLR010000093.1"/>
</dbReference>
<proteinExistence type="predicted"/>
<comment type="caution">
    <text evidence="2">The sequence shown here is derived from an EMBL/GenBank/DDBJ whole genome shotgun (WGS) entry which is preliminary data.</text>
</comment>
<feature type="chain" id="PRO_5047527114" evidence="1">
    <location>
        <begin position="40"/>
        <end position="81"/>
    </location>
</feature>
<dbReference type="Proteomes" id="UP001519535">
    <property type="component" value="Unassembled WGS sequence"/>
</dbReference>
<evidence type="ECO:0000313" key="2">
    <source>
        <dbReference type="EMBL" id="MBS9536207.1"/>
    </source>
</evidence>
<accession>A0ABS5RPJ6</accession>
<feature type="non-terminal residue" evidence="2">
    <location>
        <position position="81"/>
    </location>
</feature>
<dbReference type="InterPro" id="IPR006311">
    <property type="entry name" value="TAT_signal"/>
</dbReference>
<organism evidence="2 3">
    <name type="scientific">Mycolicibacter acidiphilus</name>
    <dbReference type="NCBI Taxonomy" id="2835306"/>
    <lineage>
        <taxon>Bacteria</taxon>
        <taxon>Bacillati</taxon>
        <taxon>Actinomycetota</taxon>
        <taxon>Actinomycetes</taxon>
        <taxon>Mycobacteriales</taxon>
        <taxon>Mycobacteriaceae</taxon>
        <taxon>Mycolicibacter</taxon>
    </lineage>
</organism>
<name>A0ABS5RPJ6_9MYCO</name>